<feature type="transmembrane region" description="Helical" evidence="2">
    <location>
        <begin position="59"/>
        <end position="78"/>
    </location>
</feature>
<feature type="transmembrane region" description="Helical" evidence="2">
    <location>
        <begin position="467"/>
        <end position="488"/>
    </location>
</feature>
<sequence length="698" mass="77983">MSKKQKGRSTPAGLGPVVKPASALPTKPLQPLATPSENDDLSDPECPFELIRFDKRVKITLGAFVALFVLFVLFKWHYVSLPMWNTLLPDGSPATRGLVAGTPKRIRMDDYAVGAPWILSNALNGYPLENEAIGGLKSPMLTVPVKHPVAFFKIGSWGMFLPDLDRAYAWMYDTSPFVLLVGAFLFFLLVTRNDYWLSLTGTLTLLLSSGTVRWSFIPANMIGYSCAAFVAAVYLLYERKPLRLAIAALLLVWLVCAYALILYPPYQLPMAYLFGLALVGYVINNRRNLFPLKSVLLKIGLLAGAAVLAGLMLAPFFSDIQETLKAVTSTVYPGQRSETGGTGFIANWYSEYYSWFFSDEVFPKSWLNICELSHYLNFAPVIIPLTGVLFVLNRKVDWMLVAVSVFVLFMWVWIEVGFGQGLAKASLMSMVPTRRAQIPMGVGGIVLLILYLNAIKNSTIRDTYKHVPVWGNVLAIVGVIGFVVYTAYVNVNDSDGLIKPYQTFVPVVFFSLLNILLIFTLPIRYRASIFCAGLLIFLLPNLKANPLSKGVSPITENAFYKTVRQLVEQDPQARWLVNGNQFITYMVTATGAKQITGVKYLPDRKHIFSVLDPQMKRDSAYNRYAHVTNQSYIDGKDSVILVNQYEDGYVIAMDPCSPRMKKLNVKYQVFDHQPQPVEVRCMKSIATLGSLTIYQVNP</sequence>
<feature type="transmembrane region" description="Helical" evidence="2">
    <location>
        <begin position="244"/>
        <end position="261"/>
    </location>
</feature>
<dbReference type="OrthoDB" id="909787at2"/>
<feature type="transmembrane region" description="Helical" evidence="2">
    <location>
        <begin position="436"/>
        <end position="455"/>
    </location>
</feature>
<feature type="transmembrane region" description="Helical" evidence="2">
    <location>
        <begin position="167"/>
        <end position="188"/>
    </location>
</feature>
<keyword evidence="6" id="KW-1185">Reference proteome</keyword>
<name>A0A1I1X1S2_9BACT</name>
<evidence type="ECO:0000256" key="2">
    <source>
        <dbReference type="SAM" id="Phobius"/>
    </source>
</evidence>
<feature type="region of interest" description="Disordered" evidence="1">
    <location>
        <begin position="1"/>
        <end position="41"/>
    </location>
</feature>
<dbReference type="RefSeq" id="WP_093830024.1">
    <property type="nucleotide sequence ID" value="NZ_FOLQ01000009.1"/>
</dbReference>
<keyword evidence="2" id="KW-0472">Membrane</keyword>
<feature type="transmembrane region" description="Helical" evidence="2">
    <location>
        <begin position="372"/>
        <end position="391"/>
    </location>
</feature>
<gene>
    <name evidence="5" type="ORF">SAMN05216167_109145</name>
</gene>
<dbReference type="InterPro" id="IPR056074">
    <property type="entry name" value="DUF7657"/>
</dbReference>
<accession>A0A1I1X1S2</accession>
<keyword evidence="2" id="KW-1133">Transmembrane helix</keyword>
<dbReference type="Proteomes" id="UP000198598">
    <property type="component" value="Unassembled WGS sequence"/>
</dbReference>
<dbReference type="AlphaFoldDB" id="A0A1I1X1S2"/>
<feature type="transmembrane region" description="Helical" evidence="2">
    <location>
        <begin position="398"/>
        <end position="416"/>
    </location>
</feature>
<proteinExistence type="predicted"/>
<organism evidence="5 6">
    <name type="scientific">Spirosoma endophyticum</name>
    <dbReference type="NCBI Taxonomy" id="662367"/>
    <lineage>
        <taxon>Bacteria</taxon>
        <taxon>Pseudomonadati</taxon>
        <taxon>Bacteroidota</taxon>
        <taxon>Cytophagia</taxon>
        <taxon>Cytophagales</taxon>
        <taxon>Cytophagaceae</taxon>
        <taxon>Spirosoma</taxon>
    </lineage>
</organism>
<protein>
    <submittedName>
        <fullName evidence="5">Uncharacterized protein</fullName>
    </submittedName>
</protein>
<evidence type="ECO:0000259" key="4">
    <source>
        <dbReference type="Pfam" id="PF24677"/>
    </source>
</evidence>
<evidence type="ECO:0000259" key="3">
    <source>
        <dbReference type="Pfam" id="PF24672"/>
    </source>
</evidence>
<feature type="transmembrane region" description="Helical" evidence="2">
    <location>
        <begin position="267"/>
        <end position="283"/>
    </location>
</feature>
<feature type="transmembrane region" description="Helical" evidence="2">
    <location>
        <begin position="221"/>
        <end position="237"/>
    </location>
</feature>
<dbReference type="Pfam" id="PF24677">
    <property type="entry name" value="DUF7657"/>
    <property type="match status" value="1"/>
</dbReference>
<feature type="domain" description="DUF7657" evidence="4">
    <location>
        <begin position="58"/>
        <end position="453"/>
    </location>
</feature>
<feature type="transmembrane region" description="Helical" evidence="2">
    <location>
        <begin position="500"/>
        <end position="518"/>
    </location>
</feature>
<feature type="transmembrane region" description="Helical" evidence="2">
    <location>
        <begin position="195"/>
        <end position="215"/>
    </location>
</feature>
<reference evidence="5 6" key="1">
    <citation type="submission" date="2016-10" db="EMBL/GenBank/DDBJ databases">
        <authorList>
            <person name="de Groot N.N."/>
        </authorList>
    </citation>
    <scope>NUCLEOTIDE SEQUENCE [LARGE SCALE GENOMIC DNA]</scope>
    <source>
        <strain evidence="5 6">DSM 26130</strain>
    </source>
</reference>
<evidence type="ECO:0000313" key="5">
    <source>
        <dbReference type="EMBL" id="SFE01272.1"/>
    </source>
</evidence>
<evidence type="ECO:0000313" key="6">
    <source>
        <dbReference type="Proteomes" id="UP000198598"/>
    </source>
</evidence>
<feature type="transmembrane region" description="Helical" evidence="2">
    <location>
        <begin position="295"/>
        <end position="317"/>
    </location>
</feature>
<dbReference type="EMBL" id="FOLQ01000009">
    <property type="protein sequence ID" value="SFE01272.1"/>
    <property type="molecule type" value="Genomic_DNA"/>
</dbReference>
<dbReference type="STRING" id="662367.SAMN05216167_109145"/>
<dbReference type="Pfam" id="PF24672">
    <property type="entry name" value="DUF7654"/>
    <property type="match status" value="1"/>
</dbReference>
<dbReference type="InterPro" id="IPR056071">
    <property type="entry name" value="DUF7654"/>
</dbReference>
<feature type="domain" description="DUF7654" evidence="3">
    <location>
        <begin position="553"/>
        <end position="697"/>
    </location>
</feature>
<keyword evidence="2" id="KW-0812">Transmembrane</keyword>
<evidence type="ECO:0000256" key="1">
    <source>
        <dbReference type="SAM" id="MobiDB-lite"/>
    </source>
</evidence>